<gene>
    <name evidence="2" type="ORF">M8330_17230</name>
</gene>
<dbReference type="Proteomes" id="UP001139485">
    <property type="component" value="Unassembled WGS sequence"/>
</dbReference>
<keyword evidence="1" id="KW-1133">Transmembrane helix</keyword>
<protein>
    <submittedName>
        <fullName evidence="2">DUF4245 family protein</fullName>
    </submittedName>
</protein>
<dbReference type="AlphaFoldDB" id="A0A9X2DAX7"/>
<keyword evidence="1" id="KW-0472">Membrane</keyword>
<keyword evidence="3" id="KW-1185">Reference proteome</keyword>
<keyword evidence="1" id="KW-0812">Transmembrane</keyword>
<dbReference type="EMBL" id="JAMOIL010000027">
    <property type="protein sequence ID" value="MCM0622037.1"/>
    <property type="molecule type" value="Genomic_DNA"/>
</dbReference>
<evidence type="ECO:0000313" key="2">
    <source>
        <dbReference type="EMBL" id="MCM0622037.1"/>
    </source>
</evidence>
<dbReference type="Pfam" id="PF14030">
    <property type="entry name" value="DUF4245"/>
    <property type="match status" value="1"/>
</dbReference>
<dbReference type="RefSeq" id="WP_250828330.1">
    <property type="nucleotide sequence ID" value="NZ_JAMOIL010000027.1"/>
</dbReference>
<accession>A0A9X2DAX7</accession>
<proteinExistence type="predicted"/>
<evidence type="ECO:0000313" key="3">
    <source>
        <dbReference type="Proteomes" id="UP001139485"/>
    </source>
</evidence>
<reference evidence="2" key="1">
    <citation type="submission" date="2022-05" db="EMBL/GenBank/DDBJ databases">
        <authorList>
            <person name="Tuo L."/>
        </authorList>
    </citation>
    <scope>NUCLEOTIDE SEQUENCE</scope>
    <source>
        <strain evidence="2">BSK12Z-4</strain>
    </source>
</reference>
<sequence>MSQDASAPEPATEKPGRYQRTTGGLIGSMIVMVVVVVVAWQAFGAFRDDEVSPVGTDIAYPDVADALALSDGTWVYPASLPAGWVLNTDPRIPSAEGFVDLAILTDHDSDEETGFFVGVHVEDEDVDELVDTYVDAAARDEGVYTLEGASAGVPSEWETWTDEGGDTAYTATIGRGGQEKSVIVYGSAPAEDLQEMLGLLVSTRG</sequence>
<name>A0A9X2DAX7_9ACTN</name>
<dbReference type="InterPro" id="IPR025339">
    <property type="entry name" value="DUF4245"/>
</dbReference>
<feature type="transmembrane region" description="Helical" evidence="1">
    <location>
        <begin position="24"/>
        <end position="43"/>
    </location>
</feature>
<comment type="caution">
    <text evidence="2">The sequence shown here is derived from an EMBL/GenBank/DDBJ whole genome shotgun (WGS) entry which is preliminary data.</text>
</comment>
<organism evidence="2 3">
    <name type="scientific">Nocardioides bruguierae</name>
    <dbReference type="NCBI Taxonomy" id="2945102"/>
    <lineage>
        <taxon>Bacteria</taxon>
        <taxon>Bacillati</taxon>
        <taxon>Actinomycetota</taxon>
        <taxon>Actinomycetes</taxon>
        <taxon>Propionibacteriales</taxon>
        <taxon>Nocardioidaceae</taxon>
        <taxon>Nocardioides</taxon>
    </lineage>
</organism>
<evidence type="ECO:0000256" key="1">
    <source>
        <dbReference type="SAM" id="Phobius"/>
    </source>
</evidence>